<organism evidence="2 3">
    <name type="scientific">Actinomycetospora chibensis</name>
    <dbReference type="NCBI Taxonomy" id="663606"/>
    <lineage>
        <taxon>Bacteria</taxon>
        <taxon>Bacillati</taxon>
        <taxon>Actinomycetota</taxon>
        <taxon>Actinomycetes</taxon>
        <taxon>Pseudonocardiales</taxon>
        <taxon>Pseudonocardiaceae</taxon>
        <taxon>Actinomycetospora</taxon>
    </lineage>
</organism>
<dbReference type="RefSeq" id="WP_274192462.1">
    <property type="nucleotide sequence ID" value="NZ_BAABHN010000043.1"/>
</dbReference>
<gene>
    <name evidence="2" type="ORF">ACFPEL_20510</name>
</gene>
<dbReference type="Pfam" id="PF12840">
    <property type="entry name" value="HTH_20"/>
    <property type="match status" value="1"/>
</dbReference>
<protein>
    <submittedName>
        <fullName evidence="2">Helix-turn-helix transcriptional regulator</fullName>
    </submittedName>
</protein>
<comment type="caution">
    <text evidence="2">The sequence shown here is derived from an EMBL/GenBank/DDBJ whole genome shotgun (WGS) entry which is preliminary data.</text>
</comment>
<feature type="region of interest" description="Disordered" evidence="1">
    <location>
        <begin position="201"/>
        <end position="221"/>
    </location>
</feature>
<evidence type="ECO:0000256" key="1">
    <source>
        <dbReference type="SAM" id="MobiDB-lite"/>
    </source>
</evidence>
<evidence type="ECO:0000313" key="2">
    <source>
        <dbReference type="EMBL" id="MFC4834806.1"/>
    </source>
</evidence>
<sequence>MTALRVSGSPMTIAEIADRLEVHPNTARFHLESLLRSRHVEQVDGTVVGPGRPPLVFRARRGMDPAGPRSYRLLAGILAGQLGAEPGAGARARDAGRAWGAELIEQPASSERFTDVHAIARLVDLLDDLGFAPEQQASSADGRVALRHCPFLELVESGAQLVCSLHLGLMQGAMDVLGAPVTVERLEPFVEPDLCVAHLATTPGRLDGPEDVSADTGASEQ</sequence>
<proteinExistence type="predicted"/>
<dbReference type="EMBL" id="JBHSIM010000043">
    <property type="protein sequence ID" value="MFC4834806.1"/>
    <property type="molecule type" value="Genomic_DNA"/>
</dbReference>
<dbReference type="SUPFAM" id="SSF46785">
    <property type="entry name" value="Winged helix' DNA-binding domain"/>
    <property type="match status" value="1"/>
</dbReference>
<dbReference type="Proteomes" id="UP001595909">
    <property type="component" value="Unassembled WGS sequence"/>
</dbReference>
<dbReference type="InterPro" id="IPR036390">
    <property type="entry name" value="WH_DNA-bd_sf"/>
</dbReference>
<accession>A0ABV9RKU0</accession>
<keyword evidence="3" id="KW-1185">Reference proteome</keyword>
<reference evidence="3" key="1">
    <citation type="journal article" date="2019" name="Int. J. Syst. Evol. Microbiol.">
        <title>The Global Catalogue of Microorganisms (GCM) 10K type strain sequencing project: providing services to taxonomists for standard genome sequencing and annotation.</title>
        <authorList>
            <consortium name="The Broad Institute Genomics Platform"/>
            <consortium name="The Broad Institute Genome Sequencing Center for Infectious Disease"/>
            <person name="Wu L."/>
            <person name="Ma J."/>
        </authorList>
    </citation>
    <scope>NUCLEOTIDE SEQUENCE [LARGE SCALE GENOMIC DNA]</scope>
    <source>
        <strain evidence="3">CCUG 50347</strain>
    </source>
</reference>
<name>A0ABV9RKU0_9PSEU</name>
<evidence type="ECO:0000313" key="3">
    <source>
        <dbReference type="Proteomes" id="UP001595909"/>
    </source>
</evidence>